<feature type="transmembrane region" description="Helical" evidence="6">
    <location>
        <begin position="155"/>
        <end position="172"/>
    </location>
</feature>
<feature type="transmembrane region" description="Helical" evidence="6">
    <location>
        <begin position="9"/>
        <end position="29"/>
    </location>
</feature>
<keyword evidence="2" id="KW-1003">Cell membrane</keyword>
<dbReference type="Proteomes" id="UP000003706">
    <property type="component" value="Unassembled WGS sequence"/>
</dbReference>
<feature type="transmembrane region" description="Helical" evidence="6">
    <location>
        <begin position="357"/>
        <end position="376"/>
    </location>
</feature>
<reference evidence="7 8" key="1">
    <citation type="submission" date="2011-09" db="EMBL/GenBank/DDBJ databases">
        <title>The draft genome of Methanotorris formicicus Mc-S-70.</title>
        <authorList>
            <consortium name="US DOE Joint Genome Institute (JGI-PGF)"/>
            <person name="Lucas S."/>
            <person name="Han J."/>
            <person name="Lapidus A."/>
            <person name="Cheng J.-F."/>
            <person name="Goodwin L."/>
            <person name="Pitluck S."/>
            <person name="Peters L."/>
            <person name="Land M.L."/>
            <person name="Hauser L."/>
            <person name="Sieprawska-Lupa M."/>
            <person name="Takai K."/>
            <person name="Miyazaki J."/>
            <person name="Whitman W."/>
            <person name="Woyke T.J."/>
        </authorList>
    </citation>
    <scope>NUCLEOTIDE SEQUENCE [LARGE SCALE GENOMIC DNA]</scope>
    <source>
        <strain evidence="7 8">Mc-S-70</strain>
    </source>
</reference>
<feature type="transmembrane region" description="Helical" evidence="6">
    <location>
        <begin position="178"/>
        <end position="196"/>
    </location>
</feature>
<feature type="transmembrane region" description="Helical" evidence="6">
    <location>
        <begin position="329"/>
        <end position="350"/>
    </location>
</feature>
<evidence type="ECO:0000256" key="6">
    <source>
        <dbReference type="SAM" id="Phobius"/>
    </source>
</evidence>
<dbReference type="InterPro" id="IPR050833">
    <property type="entry name" value="Poly_Biosynth_Transport"/>
</dbReference>
<dbReference type="PATRIC" id="fig|647171.4.peg.415"/>
<feature type="transmembrane region" description="Helical" evidence="6">
    <location>
        <begin position="41"/>
        <end position="63"/>
    </location>
</feature>
<dbReference type="PANTHER" id="PTHR30250">
    <property type="entry name" value="PST FAMILY PREDICTED COLANIC ACID TRANSPORTER"/>
    <property type="match status" value="1"/>
</dbReference>
<evidence type="ECO:0000256" key="4">
    <source>
        <dbReference type="ARBA" id="ARBA00022989"/>
    </source>
</evidence>
<feature type="transmembrane region" description="Helical" evidence="6">
    <location>
        <begin position="118"/>
        <end position="143"/>
    </location>
</feature>
<evidence type="ECO:0000313" key="7">
    <source>
        <dbReference type="EMBL" id="EHP88527.1"/>
    </source>
</evidence>
<proteinExistence type="predicted"/>
<name>H1KX96_9EURY</name>
<feature type="transmembrane region" description="Helical" evidence="6">
    <location>
        <begin position="217"/>
        <end position="236"/>
    </location>
</feature>
<dbReference type="AlphaFoldDB" id="H1KX96"/>
<keyword evidence="3 6" id="KW-0812">Transmembrane</keyword>
<keyword evidence="8" id="KW-1185">Reference proteome</keyword>
<feature type="transmembrane region" description="Helical" evidence="6">
    <location>
        <begin position="291"/>
        <end position="309"/>
    </location>
</feature>
<dbReference type="GO" id="GO:0005886">
    <property type="term" value="C:plasma membrane"/>
    <property type="evidence" value="ECO:0007669"/>
    <property type="project" value="UniProtKB-SubCell"/>
</dbReference>
<gene>
    <name evidence="7" type="ORF">MetfoDRAFT_0419</name>
</gene>
<evidence type="ECO:0000256" key="5">
    <source>
        <dbReference type="ARBA" id="ARBA00023136"/>
    </source>
</evidence>
<comment type="caution">
    <text evidence="7">The sequence shown here is derived from an EMBL/GenBank/DDBJ whole genome shotgun (WGS) entry which is preliminary data.</text>
</comment>
<dbReference type="RefSeq" id="WP_007043865.1">
    <property type="nucleotide sequence ID" value="NZ_AGJL01000007.1"/>
</dbReference>
<dbReference type="EMBL" id="AGJL01000007">
    <property type="protein sequence ID" value="EHP88527.1"/>
    <property type="molecule type" value="Genomic_DNA"/>
</dbReference>
<dbReference type="OrthoDB" id="19148at2157"/>
<evidence type="ECO:0000256" key="2">
    <source>
        <dbReference type="ARBA" id="ARBA00022475"/>
    </source>
</evidence>
<keyword evidence="4 6" id="KW-1133">Transmembrane helix</keyword>
<organism evidence="7 8">
    <name type="scientific">Methanotorris formicicus Mc-S-70</name>
    <dbReference type="NCBI Taxonomy" id="647171"/>
    <lineage>
        <taxon>Archaea</taxon>
        <taxon>Methanobacteriati</taxon>
        <taxon>Methanobacteriota</taxon>
        <taxon>Methanomada group</taxon>
        <taxon>Methanococci</taxon>
        <taxon>Methanococcales</taxon>
        <taxon>Methanocaldococcaceae</taxon>
        <taxon>Methanotorris</taxon>
    </lineage>
</organism>
<sequence>MEQKLAKHSFIMIFFTLSAAFFNYLYQLFMGRLLTPEEYGILFSLINIFYIFSVLSLTVQTIMTKYTSQLKAKNQFNKLSYFWRYALKKSFTFGVITTILFFMITPFLSNYLHLPSQIPALILFSSLLFAYASPVNSGILQGLQRFIPLGITQTLWAFLKFVLGIAFVYLGFSVSGALAPFLIANIIVFLISFYFLKDLMKIKPEPFKIPNLYKYSTLTLLALLTYTTSYSIDTILAKHYLTGFLAGIYSSVSVLGKIILFAPGGIAVVLFPKASELKEKELNHFNLFIKALVLTIILTLPTLLLFKFFPELIIKTIFGTKYLKAIPYLAKYALAMFFFAISGLIMNYLLSLGITRVAYALSLTLVIEIIGITIFHQNINQIIDIVLMTSILSIIIQIPFLKIAKRILAH</sequence>
<dbReference type="STRING" id="647171.MetfoDRAFT_0419"/>
<feature type="transmembrane region" description="Helical" evidence="6">
    <location>
        <begin position="91"/>
        <end position="112"/>
    </location>
</feature>
<evidence type="ECO:0000256" key="1">
    <source>
        <dbReference type="ARBA" id="ARBA00004651"/>
    </source>
</evidence>
<evidence type="ECO:0000313" key="8">
    <source>
        <dbReference type="Proteomes" id="UP000003706"/>
    </source>
</evidence>
<protein>
    <submittedName>
        <fullName evidence="7">Polysaccharide biosynthesis protein</fullName>
    </submittedName>
</protein>
<comment type="subcellular location">
    <subcellularLocation>
        <location evidence="1">Cell membrane</location>
        <topology evidence="1">Multi-pass membrane protein</topology>
    </subcellularLocation>
</comment>
<accession>H1KX96</accession>
<keyword evidence="5 6" id="KW-0472">Membrane</keyword>
<dbReference type="PANTHER" id="PTHR30250:SF28">
    <property type="entry name" value="POLYSACCHARIDE BIOSYNTHESIS PROTEIN"/>
    <property type="match status" value="1"/>
</dbReference>
<dbReference type="Pfam" id="PF13440">
    <property type="entry name" value="Polysacc_synt_3"/>
    <property type="match status" value="1"/>
</dbReference>
<feature type="transmembrane region" description="Helical" evidence="6">
    <location>
        <begin position="382"/>
        <end position="401"/>
    </location>
</feature>
<evidence type="ECO:0000256" key="3">
    <source>
        <dbReference type="ARBA" id="ARBA00022692"/>
    </source>
</evidence>
<feature type="transmembrane region" description="Helical" evidence="6">
    <location>
        <begin position="248"/>
        <end position="271"/>
    </location>
</feature>